<organism evidence="1 2">
    <name type="scientific">Avena sativa</name>
    <name type="common">Oat</name>
    <dbReference type="NCBI Taxonomy" id="4498"/>
    <lineage>
        <taxon>Eukaryota</taxon>
        <taxon>Viridiplantae</taxon>
        <taxon>Streptophyta</taxon>
        <taxon>Embryophyta</taxon>
        <taxon>Tracheophyta</taxon>
        <taxon>Spermatophyta</taxon>
        <taxon>Magnoliopsida</taxon>
        <taxon>Liliopsida</taxon>
        <taxon>Poales</taxon>
        <taxon>Poaceae</taxon>
        <taxon>BOP clade</taxon>
        <taxon>Pooideae</taxon>
        <taxon>Poodae</taxon>
        <taxon>Poeae</taxon>
        <taxon>Poeae Chloroplast Group 1 (Aveneae type)</taxon>
        <taxon>Aveninae</taxon>
        <taxon>Avena</taxon>
    </lineage>
</organism>
<accession>A0ACD5W2A5</accession>
<dbReference type="EnsemblPlants" id="AVESA.00010b.r2.3DG0563570.1">
    <property type="protein sequence ID" value="AVESA.00010b.r2.3DG0563570.1.CDS"/>
    <property type="gene ID" value="AVESA.00010b.r2.3DG0563570"/>
</dbReference>
<proteinExistence type="predicted"/>
<keyword evidence="2" id="KW-1185">Reference proteome</keyword>
<protein>
    <submittedName>
        <fullName evidence="1">Uncharacterized protein</fullName>
    </submittedName>
</protein>
<reference evidence="1" key="2">
    <citation type="submission" date="2025-09" db="UniProtKB">
        <authorList>
            <consortium name="EnsemblPlants"/>
        </authorList>
    </citation>
    <scope>IDENTIFICATION</scope>
</reference>
<name>A0ACD5W2A5_AVESA</name>
<dbReference type="Proteomes" id="UP001732700">
    <property type="component" value="Chromosome 3D"/>
</dbReference>
<reference evidence="1" key="1">
    <citation type="submission" date="2021-05" db="EMBL/GenBank/DDBJ databases">
        <authorList>
            <person name="Scholz U."/>
            <person name="Mascher M."/>
            <person name="Fiebig A."/>
        </authorList>
    </citation>
    <scope>NUCLEOTIDE SEQUENCE [LARGE SCALE GENOMIC DNA]</scope>
</reference>
<evidence type="ECO:0000313" key="2">
    <source>
        <dbReference type="Proteomes" id="UP001732700"/>
    </source>
</evidence>
<sequence length="182" mass="20835">MEIANLVLQSLTPAGLKNTISSVKVLAIEFSVSNLNAVINVLRCFPFLEKLYVIWRRHRMIPTKNAWHYDPLDPVKCVETHLKELVLKNYEGDAQDVCFAKFFVLNAKLLKEIKFGVVRKINKEWVAGQYRLLEVGSRASPDARFEFILSNESRLDAHDLSTVDPFTCYLIRGVDALSEESY</sequence>
<evidence type="ECO:0000313" key="1">
    <source>
        <dbReference type="EnsemblPlants" id="AVESA.00010b.r2.3DG0563570.1.CDS"/>
    </source>
</evidence>